<dbReference type="GO" id="GO:0016853">
    <property type="term" value="F:isomerase activity"/>
    <property type="evidence" value="ECO:0007669"/>
    <property type="project" value="UniProtKB-KW"/>
</dbReference>
<evidence type="ECO:0000313" key="1">
    <source>
        <dbReference type="EMBL" id="UOB18304.1"/>
    </source>
</evidence>
<evidence type="ECO:0000313" key="2">
    <source>
        <dbReference type="Proteomes" id="UP000831290"/>
    </source>
</evidence>
<organism evidence="1 2">
    <name type="scientific">Abyssalbus ytuae</name>
    <dbReference type="NCBI Taxonomy" id="2926907"/>
    <lineage>
        <taxon>Bacteria</taxon>
        <taxon>Pseudomonadati</taxon>
        <taxon>Bacteroidota</taxon>
        <taxon>Flavobacteriia</taxon>
        <taxon>Flavobacteriales</taxon>
        <taxon>Flavobacteriaceae</taxon>
        <taxon>Abyssalbus</taxon>
    </lineage>
</organism>
<proteinExistence type="predicted"/>
<dbReference type="InterPro" id="IPR027304">
    <property type="entry name" value="Trigger_fact/SurA_dom_sf"/>
</dbReference>
<dbReference type="AlphaFoldDB" id="A0A9E6ZP56"/>
<accession>A0A9E6ZP56</accession>
<name>A0A9E6ZP56_9FLAO</name>
<dbReference type="KEGG" id="fbm:MQE35_03210"/>
<sequence length="286" mass="33936">MKLFSLGFIIFFLLNLSVSCEYLKPRKSDEVVAKVGEEYLYKDDFSKIFSDQMSEQDSINLARSFIDSWAIGKLLVKKAQENLNDDKLEELEGLVQEYRTDIYANAYKEILIATSIDTLVTEEELRTFYEENKENFRLNENLIKIRYVGFDRNFEFSPEVKEKIKRFDESDVEDLQNISHQFKSYYLNDTIWIKTSEIVNTINILSTDKFEQNLKKAQFFELTDSLGVYLVVVKDVLERNSIAPLEYVKPIIKQILLNKRRLEFNRKLEKELIDEAYQTKKYEVYE</sequence>
<dbReference type="SUPFAM" id="SSF109998">
    <property type="entry name" value="Triger factor/SurA peptide-binding domain-like"/>
    <property type="match status" value="1"/>
</dbReference>
<dbReference type="RefSeq" id="WP_255844425.1">
    <property type="nucleotide sequence ID" value="NZ_CP094358.1"/>
</dbReference>
<keyword evidence="1" id="KW-0413">Isomerase</keyword>
<dbReference type="Proteomes" id="UP000831290">
    <property type="component" value="Chromosome"/>
</dbReference>
<dbReference type="PROSITE" id="PS51257">
    <property type="entry name" value="PROKAR_LIPOPROTEIN"/>
    <property type="match status" value="1"/>
</dbReference>
<keyword evidence="2" id="KW-1185">Reference proteome</keyword>
<dbReference type="EMBL" id="CP094358">
    <property type="protein sequence ID" value="UOB18304.1"/>
    <property type="molecule type" value="Genomic_DNA"/>
</dbReference>
<protein>
    <submittedName>
        <fullName evidence="1">Peptidyl-prolyl cis-trans isomerase</fullName>
    </submittedName>
</protein>
<reference evidence="1" key="1">
    <citation type="submission" date="2022-03" db="EMBL/GenBank/DDBJ databases">
        <title>Description of Abyssus ytuae gen. nov., sp. nov., a novel member of the family Flavobacteriaceae isolated from the sediment of Mariana Trench.</title>
        <authorList>
            <person name="Zhang J."/>
            <person name="Xu X."/>
        </authorList>
    </citation>
    <scope>NUCLEOTIDE SEQUENCE</scope>
    <source>
        <strain evidence="1">MT3330</strain>
    </source>
</reference>
<gene>
    <name evidence="1" type="ORF">MQE35_03210</name>
</gene>